<dbReference type="PANTHER" id="PTHR12956:SF24">
    <property type="entry name" value="TRANSMEMBRANE PROTEIN (DUF616)"/>
    <property type="match status" value="1"/>
</dbReference>
<dbReference type="PANTHER" id="PTHR12956">
    <property type="entry name" value="ALKALINE CERAMIDASE-RELATED"/>
    <property type="match status" value="1"/>
</dbReference>
<keyword evidence="2" id="KW-1133">Transmembrane helix</keyword>
<keyword evidence="2" id="KW-0812">Transmembrane</keyword>
<keyword evidence="5" id="KW-1185">Reference proteome</keyword>
<proteinExistence type="predicted"/>
<feature type="compositionally biased region" description="Acidic residues" evidence="1">
    <location>
        <begin position="288"/>
        <end position="305"/>
    </location>
</feature>
<keyword evidence="2" id="KW-0472">Membrane</keyword>
<accession>A0A0E0MDJ3</accession>
<feature type="region of interest" description="Disordered" evidence="1">
    <location>
        <begin position="86"/>
        <end position="121"/>
    </location>
</feature>
<dbReference type="InterPro" id="IPR048354">
    <property type="entry name" value="TOD1_MUCI70_glycTrfase_dom"/>
</dbReference>
<reference evidence="4" key="2">
    <citation type="submission" date="2018-05" db="EMBL/GenBank/DDBJ databases">
        <title>OpunRS2 (Oryza punctata Reference Sequence Version 2).</title>
        <authorList>
            <person name="Zhang J."/>
            <person name="Kudrna D."/>
            <person name="Lee S."/>
            <person name="Talag J."/>
            <person name="Welchert J."/>
            <person name="Wing R.A."/>
        </authorList>
    </citation>
    <scope>NUCLEOTIDE SEQUENCE [LARGE SCALE GENOMIC DNA]</scope>
</reference>
<reference evidence="4" key="1">
    <citation type="submission" date="2015-04" db="UniProtKB">
        <authorList>
            <consortium name="EnsemblPlants"/>
        </authorList>
    </citation>
    <scope>IDENTIFICATION</scope>
</reference>
<evidence type="ECO:0000313" key="5">
    <source>
        <dbReference type="Proteomes" id="UP000026962"/>
    </source>
</evidence>
<feature type="transmembrane region" description="Helical" evidence="2">
    <location>
        <begin position="120"/>
        <end position="139"/>
    </location>
</feature>
<feature type="compositionally biased region" description="Basic and acidic residues" evidence="1">
    <location>
        <begin position="312"/>
        <end position="341"/>
    </location>
</feature>
<dbReference type="AlphaFoldDB" id="A0A0E0MDJ3"/>
<evidence type="ECO:0000313" key="4">
    <source>
        <dbReference type="EnsemblPlants" id="OPUNC11G05840.1"/>
    </source>
</evidence>
<feature type="compositionally biased region" description="Basic residues" evidence="1">
    <location>
        <begin position="101"/>
        <end position="120"/>
    </location>
</feature>
<evidence type="ECO:0000256" key="2">
    <source>
        <dbReference type="SAM" id="Phobius"/>
    </source>
</evidence>
<dbReference type="HOGENOM" id="CLU_026880_0_0_1"/>
<dbReference type="Gramene" id="OPUNC11G05840.1">
    <property type="protein sequence ID" value="OPUNC11G05840.1"/>
    <property type="gene ID" value="OPUNC11G05840"/>
</dbReference>
<dbReference type="InterPro" id="IPR006852">
    <property type="entry name" value="TOD1_MUCI70"/>
</dbReference>
<dbReference type="Pfam" id="PF04765">
    <property type="entry name" value="TOD1_MUCI70"/>
    <property type="match status" value="1"/>
</dbReference>
<feature type="compositionally biased region" description="Low complexity" evidence="1">
    <location>
        <begin position="207"/>
        <end position="218"/>
    </location>
</feature>
<protein>
    <recommendedName>
        <fullName evidence="3">TOD1/MUCI70 glycosyltransferase-like domain-containing protein</fullName>
    </recommendedName>
</protein>
<dbReference type="STRING" id="4537.A0A0E0MDJ3"/>
<dbReference type="Proteomes" id="UP000026962">
    <property type="component" value="Chromosome 11"/>
</dbReference>
<feature type="compositionally biased region" description="Low complexity" evidence="1">
    <location>
        <begin position="273"/>
        <end position="283"/>
    </location>
</feature>
<name>A0A0E0MDJ3_ORYPU</name>
<feature type="compositionally biased region" description="Basic and acidic residues" evidence="1">
    <location>
        <begin position="185"/>
        <end position="206"/>
    </location>
</feature>
<evidence type="ECO:0000256" key="1">
    <source>
        <dbReference type="SAM" id="MobiDB-lite"/>
    </source>
</evidence>
<organism evidence="4">
    <name type="scientific">Oryza punctata</name>
    <name type="common">Red rice</name>
    <dbReference type="NCBI Taxonomy" id="4537"/>
    <lineage>
        <taxon>Eukaryota</taxon>
        <taxon>Viridiplantae</taxon>
        <taxon>Streptophyta</taxon>
        <taxon>Embryophyta</taxon>
        <taxon>Tracheophyta</taxon>
        <taxon>Spermatophyta</taxon>
        <taxon>Magnoliopsida</taxon>
        <taxon>Liliopsida</taxon>
        <taxon>Poales</taxon>
        <taxon>Poaceae</taxon>
        <taxon>BOP clade</taxon>
        <taxon>Oryzoideae</taxon>
        <taxon>Oryzeae</taxon>
        <taxon>Oryzinae</taxon>
        <taxon>Oryza</taxon>
    </lineage>
</organism>
<feature type="region of interest" description="Disordered" evidence="1">
    <location>
        <begin position="149"/>
        <end position="341"/>
    </location>
</feature>
<dbReference type="OMA" id="DQQLKCA"/>
<feature type="domain" description="TOD1/MUCI70 glycosyltransferase-like" evidence="3">
    <location>
        <begin position="419"/>
        <end position="732"/>
    </location>
</feature>
<dbReference type="eggNOG" id="ENOG502QTFY">
    <property type="taxonomic scope" value="Eukaryota"/>
</dbReference>
<evidence type="ECO:0000259" key="3">
    <source>
        <dbReference type="Pfam" id="PF04765"/>
    </source>
</evidence>
<dbReference type="EnsemblPlants" id="OPUNC11G05840.1">
    <property type="protein sequence ID" value="OPUNC11G05840.1"/>
    <property type="gene ID" value="OPUNC11G05840"/>
</dbReference>
<sequence>MTEKRSKPSIVFGLHHHVQLTNLPPTIRAKLQKSPSISHPLTTPTLSVHVHGGRAPPARPPRAPPPPPPLMAQYRQSGGFFDSRGGGAGGHHHALPEYHRPHASKPSRIRRPGKPARRRSPAAAAAVASALLLAGVFLLSRRLSRQPAEISQDLGGGGEGLPEWNRSKELKFGHGGGGRSAQDSRYWDRDDRRRDEDYSEDEKEKISGASGNNAGDAGVSDKVVTSDPAVEEKGLTLDTGGAADKEATEVAEGGKGGTLYNEGGRKELEQYEAAAMGAATGTGIREVDPDDEYDDGIDAQDDLDDAQSHSSDGGRKLGDSGHESTKSKENITHDSTDNKERIALERRTETGASISDGVDVIDAANVNQKKVSATGDKKHASKKKSKRKKIGSTCEMRFLNSTAQLVEPAKNEKFASFNLEYVEVEEKPLGSEYWEPRFAGHQSLQEREESYLAHDQQLNCAFVKGPNGTSTGFDISEETRKYMSKCHIAVSSCIFGNSDRLRTPFGKTITSLSKKTVCFAMFLDEITLQTLESEGQKMDSSGFIGIWKIILIKNMPYNDMRRVGKIPKFLAHRLFPSSRFSIWLDSKLRLQNDPILILEYFLWRHGYEYAISNHYDRHCVWEEVAQNKKLNKFNHTIIDQQFEFYQADGLTKFNPSDPNKLLPSYVPEGSFIVREHTPMSNLFSCLWFNEVDRFTPRDQLSFAYTYLKLRRMNPEKPFRLNMFKAVNSKAIPSSIRRETQQSTTNKMTDSFAEWVLTAIEHSFNNEEVII</sequence>